<dbReference type="GO" id="GO:0004722">
    <property type="term" value="F:protein serine/threonine phosphatase activity"/>
    <property type="evidence" value="ECO:0007669"/>
    <property type="project" value="UniProtKB-EC"/>
</dbReference>
<dbReference type="PROSITE" id="PS01032">
    <property type="entry name" value="PPM_1"/>
    <property type="match status" value="1"/>
</dbReference>
<dbReference type="EMBL" id="JALJOR010000001">
    <property type="protein sequence ID" value="KAK9828992.1"/>
    <property type="molecule type" value="Genomic_DNA"/>
</dbReference>
<dbReference type="Proteomes" id="UP001489004">
    <property type="component" value="Unassembled WGS sequence"/>
</dbReference>
<dbReference type="CDD" id="cd00143">
    <property type="entry name" value="PP2Cc"/>
    <property type="match status" value="1"/>
</dbReference>
<evidence type="ECO:0000256" key="7">
    <source>
        <dbReference type="ARBA" id="ARBA00022912"/>
    </source>
</evidence>
<evidence type="ECO:0000256" key="9">
    <source>
        <dbReference type="RuleBase" id="RU003465"/>
    </source>
</evidence>
<evidence type="ECO:0000256" key="4">
    <source>
        <dbReference type="ARBA" id="ARBA00022723"/>
    </source>
</evidence>
<protein>
    <recommendedName>
        <fullName evidence="3">protein-serine/threonine phosphatase</fullName>
        <ecNumber evidence="3">3.1.3.16</ecNumber>
    </recommendedName>
</protein>
<evidence type="ECO:0000256" key="3">
    <source>
        <dbReference type="ARBA" id="ARBA00013081"/>
    </source>
</evidence>
<dbReference type="PROSITE" id="PS51746">
    <property type="entry name" value="PPM_2"/>
    <property type="match status" value="1"/>
</dbReference>
<evidence type="ECO:0000313" key="11">
    <source>
        <dbReference type="EMBL" id="KAK9828992.1"/>
    </source>
</evidence>
<comment type="similarity">
    <text evidence="9">Belongs to the PP2C family.</text>
</comment>
<dbReference type="SMART" id="SM00331">
    <property type="entry name" value="PP2C_SIG"/>
    <property type="match status" value="1"/>
</dbReference>
<dbReference type="AlphaFoldDB" id="A0AAW1R6Q9"/>
<evidence type="ECO:0000256" key="6">
    <source>
        <dbReference type="ARBA" id="ARBA00022842"/>
    </source>
</evidence>
<dbReference type="PANTHER" id="PTHR13832:SF840">
    <property type="entry name" value="PROTEIN PHOSPHATASE 2C 60-RELATED"/>
    <property type="match status" value="1"/>
</dbReference>
<dbReference type="InterPro" id="IPR000222">
    <property type="entry name" value="PP2C_BS"/>
</dbReference>
<comment type="caution">
    <text evidence="11">The sequence shown here is derived from an EMBL/GenBank/DDBJ whole genome shotgun (WGS) entry which is preliminary data.</text>
</comment>
<keyword evidence="8" id="KW-0464">Manganese</keyword>
<dbReference type="InterPro" id="IPR015655">
    <property type="entry name" value="PP2C"/>
</dbReference>
<dbReference type="InterPro" id="IPR001932">
    <property type="entry name" value="PPM-type_phosphatase-like_dom"/>
</dbReference>
<proteinExistence type="inferred from homology"/>
<keyword evidence="7 9" id="KW-0904">Protein phosphatase</keyword>
<keyword evidence="12" id="KW-1185">Reference proteome</keyword>
<evidence type="ECO:0000256" key="8">
    <source>
        <dbReference type="ARBA" id="ARBA00023211"/>
    </source>
</evidence>
<evidence type="ECO:0000313" key="12">
    <source>
        <dbReference type="Proteomes" id="UP001489004"/>
    </source>
</evidence>
<evidence type="ECO:0000256" key="5">
    <source>
        <dbReference type="ARBA" id="ARBA00022801"/>
    </source>
</evidence>
<evidence type="ECO:0000256" key="2">
    <source>
        <dbReference type="ARBA" id="ARBA00001946"/>
    </source>
</evidence>
<dbReference type="Gene3D" id="3.60.40.10">
    <property type="entry name" value="PPM-type phosphatase domain"/>
    <property type="match status" value="1"/>
</dbReference>
<keyword evidence="4" id="KW-0479">Metal-binding</keyword>
<dbReference type="PANTHER" id="PTHR13832">
    <property type="entry name" value="PROTEIN PHOSPHATASE 2C"/>
    <property type="match status" value="1"/>
</dbReference>
<organism evidence="11 12">
    <name type="scientific">[Myrmecia] bisecta</name>
    <dbReference type="NCBI Taxonomy" id="41462"/>
    <lineage>
        <taxon>Eukaryota</taxon>
        <taxon>Viridiplantae</taxon>
        <taxon>Chlorophyta</taxon>
        <taxon>core chlorophytes</taxon>
        <taxon>Trebouxiophyceae</taxon>
        <taxon>Trebouxiales</taxon>
        <taxon>Trebouxiaceae</taxon>
        <taxon>Myrmecia</taxon>
    </lineage>
</organism>
<comment type="cofactor">
    <cofactor evidence="2">
        <name>Mg(2+)</name>
        <dbReference type="ChEBI" id="CHEBI:18420"/>
    </cofactor>
</comment>
<dbReference type="SMART" id="SM00332">
    <property type="entry name" value="PP2Cc"/>
    <property type="match status" value="1"/>
</dbReference>
<reference evidence="11 12" key="1">
    <citation type="journal article" date="2024" name="Nat. Commun.">
        <title>Phylogenomics reveals the evolutionary origins of lichenization in chlorophyte algae.</title>
        <authorList>
            <person name="Puginier C."/>
            <person name="Libourel C."/>
            <person name="Otte J."/>
            <person name="Skaloud P."/>
            <person name="Haon M."/>
            <person name="Grisel S."/>
            <person name="Petersen M."/>
            <person name="Berrin J.G."/>
            <person name="Delaux P.M."/>
            <person name="Dal Grande F."/>
            <person name="Keller J."/>
        </authorList>
    </citation>
    <scope>NUCLEOTIDE SEQUENCE [LARGE SCALE GENOMIC DNA]</scope>
    <source>
        <strain evidence="11 12">SAG 2043</strain>
    </source>
</reference>
<evidence type="ECO:0000259" key="10">
    <source>
        <dbReference type="PROSITE" id="PS51746"/>
    </source>
</evidence>
<accession>A0AAW1R6Q9</accession>
<dbReference type="Pfam" id="PF00481">
    <property type="entry name" value="PP2C"/>
    <property type="match status" value="2"/>
</dbReference>
<comment type="cofactor">
    <cofactor evidence="1">
        <name>Mn(2+)</name>
        <dbReference type="ChEBI" id="CHEBI:29035"/>
    </cofactor>
</comment>
<name>A0AAW1R6Q9_9CHLO</name>
<dbReference type="SUPFAM" id="SSF81606">
    <property type="entry name" value="PP2C-like"/>
    <property type="match status" value="1"/>
</dbReference>
<keyword evidence="5 9" id="KW-0378">Hydrolase</keyword>
<feature type="domain" description="PPM-type phosphatase" evidence="10">
    <location>
        <begin position="23"/>
        <end position="372"/>
    </location>
</feature>
<dbReference type="EC" id="3.1.3.16" evidence="3"/>
<sequence>MGAYLATPVTDKETFEGSSKHVSYGGASMQGWRRSMEDAHIALTHLAGDETAAVFGVFDGHGGSEVAKFCQKYLARELTKLQQYQEGNIGDSLVEVFHRMDLLLKQDQYSKELEEFGGRLEEGAAEDGEGSDTSTAEAMAMLKKIMELRKIADETKAKDASAKAEAAGELPVTNPGLGAAGQDIQDDVLPEHKLQAGCTAVVAVIKGNKLYVANAGDSRAVLCRNGRAIALSEDHKPAQEGERARIQAAGGFVSDIAGVCRVNGNLNLSRAIGDLKYKGNNKLGVAEQIITAQPDVMQMELTAEDAFFVLACDGVWDVLTNQEVVDFVAERLKQGICLTEIAKQMLDRCLATNPKENRGIGCDNMTATIVQLLPQTPPAMAQ</sequence>
<keyword evidence="6" id="KW-0460">Magnesium</keyword>
<dbReference type="InterPro" id="IPR036457">
    <property type="entry name" value="PPM-type-like_dom_sf"/>
</dbReference>
<evidence type="ECO:0000256" key="1">
    <source>
        <dbReference type="ARBA" id="ARBA00001936"/>
    </source>
</evidence>
<gene>
    <name evidence="11" type="ORF">WJX72_003282</name>
</gene>
<dbReference type="GO" id="GO:0046872">
    <property type="term" value="F:metal ion binding"/>
    <property type="evidence" value="ECO:0007669"/>
    <property type="project" value="UniProtKB-KW"/>
</dbReference>